<comment type="subunit">
    <text evidence="4">Oligomer with a subunit composition of (alpha,beta,gamma)6.</text>
</comment>
<dbReference type="PIRSF" id="PIRSF002736">
    <property type="entry name" value="Citrt_lyas_gamma"/>
    <property type="match status" value="1"/>
</dbReference>
<evidence type="ECO:0000256" key="2">
    <source>
        <dbReference type="ARBA" id="ARBA00022490"/>
    </source>
</evidence>
<keyword evidence="3 4" id="KW-0597">Phosphoprotein</keyword>
<accession>A0A3S4XB33</accession>
<evidence type="ECO:0000256" key="4">
    <source>
        <dbReference type="HAMAP-Rule" id="MF_00805"/>
    </source>
</evidence>
<gene>
    <name evidence="5" type="primary">citD_1</name>
    <name evidence="4" type="synonym">citD</name>
    <name evidence="5" type="ORF">NCTC13193_00443</name>
</gene>
<dbReference type="Proteomes" id="UP000270487">
    <property type="component" value="Chromosome"/>
</dbReference>
<name>A0A3S4XB33_SERFO</name>
<dbReference type="RefSeq" id="WP_071682937.1">
    <property type="nucleotide sequence ID" value="NZ_CAMFLQ010000004.1"/>
</dbReference>
<organism evidence="5 6">
    <name type="scientific">Serratia fonticola</name>
    <dbReference type="NCBI Taxonomy" id="47917"/>
    <lineage>
        <taxon>Bacteria</taxon>
        <taxon>Pseudomonadati</taxon>
        <taxon>Pseudomonadota</taxon>
        <taxon>Gammaproteobacteria</taxon>
        <taxon>Enterobacterales</taxon>
        <taxon>Yersiniaceae</taxon>
        <taxon>Serratia</taxon>
    </lineage>
</organism>
<dbReference type="HAMAP" id="MF_00805">
    <property type="entry name" value="CitD"/>
    <property type="match status" value="1"/>
</dbReference>
<proteinExistence type="inferred from homology"/>
<keyword evidence="2 4" id="KW-0963">Cytoplasm</keyword>
<keyword evidence="5" id="KW-0456">Lyase</keyword>
<evidence type="ECO:0000256" key="3">
    <source>
        <dbReference type="ARBA" id="ARBA00022553"/>
    </source>
</evidence>
<comment type="function">
    <text evidence="4">Covalent carrier of the coenzyme of citrate lyase.</text>
</comment>
<evidence type="ECO:0000313" key="5">
    <source>
        <dbReference type="EMBL" id="VEI62572.1"/>
    </source>
</evidence>
<comment type="subcellular location">
    <subcellularLocation>
        <location evidence="1 4">Cytoplasm</location>
    </subcellularLocation>
</comment>
<dbReference type="GO" id="GO:0005737">
    <property type="term" value="C:cytoplasm"/>
    <property type="evidence" value="ECO:0007669"/>
    <property type="project" value="UniProtKB-SubCell"/>
</dbReference>
<dbReference type="GO" id="GO:0016829">
    <property type="term" value="F:lyase activity"/>
    <property type="evidence" value="ECO:0007669"/>
    <property type="project" value="UniProtKB-KW"/>
</dbReference>
<dbReference type="InterPro" id="IPR006495">
    <property type="entry name" value="CitD"/>
</dbReference>
<dbReference type="AlphaFoldDB" id="A0A3S4XB33"/>
<dbReference type="NCBIfam" id="TIGR01608">
    <property type="entry name" value="citD"/>
    <property type="match status" value="1"/>
</dbReference>
<feature type="modified residue" description="O-(phosphoribosyl dephospho-coenzyme A)serine" evidence="4">
    <location>
        <position position="14"/>
    </location>
</feature>
<protein>
    <recommendedName>
        <fullName evidence="4">Citrate lyase acyl carrier protein</fullName>
    </recommendedName>
    <alternativeName>
        <fullName evidence="4">Citrate lyase gamma chain</fullName>
    </alternativeName>
</protein>
<reference evidence="5 6" key="1">
    <citation type="submission" date="2018-12" db="EMBL/GenBank/DDBJ databases">
        <authorList>
            <consortium name="Pathogen Informatics"/>
        </authorList>
    </citation>
    <scope>NUCLEOTIDE SEQUENCE [LARGE SCALE GENOMIC DNA]</scope>
    <source>
        <strain evidence="5 6">NCTC13193</strain>
    </source>
</reference>
<evidence type="ECO:0000313" key="6">
    <source>
        <dbReference type="Proteomes" id="UP000270487"/>
    </source>
</evidence>
<dbReference type="NCBIfam" id="NF009726">
    <property type="entry name" value="PRK13253.1"/>
    <property type="match status" value="1"/>
</dbReference>
<sequence>MKITKAALAGTFESSDLLVKVSPSEGGLDVVINSEVFKQFGEQIATVVHQTLKALDVTDGLVIIDDKGALDCVIRARVQCAVLRGTQDETLNWEVL</sequence>
<dbReference type="InterPro" id="IPR023439">
    <property type="entry name" value="Mal_deCO2ase/Cit_lyase_ACP"/>
</dbReference>
<dbReference type="EMBL" id="LR134492">
    <property type="protein sequence ID" value="VEI62572.1"/>
    <property type="molecule type" value="Genomic_DNA"/>
</dbReference>
<dbReference type="Pfam" id="PF06857">
    <property type="entry name" value="ACP"/>
    <property type="match status" value="1"/>
</dbReference>
<comment type="similarity">
    <text evidence="4">Belongs to the CitD family.</text>
</comment>
<evidence type="ECO:0000256" key="1">
    <source>
        <dbReference type="ARBA" id="ARBA00004496"/>
    </source>
</evidence>